<dbReference type="InterPro" id="IPR041490">
    <property type="entry name" value="KstR2_TetR_C"/>
</dbReference>
<feature type="domain" description="HTH cro/C1-type" evidence="6">
    <location>
        <begin position="14"/>
        <end position="68"/>
    </location>
</feature>
<dbReference type="Pfam" id="PF17932">
    <property type="entry name" value="TetR_C_24"/>
    <property type="match status" value="1"/>
</dbReference>
<dbReference type="SUPFAM" id="SSF46689">
    <property type="entry name" value="Homeodomain-like"/>
    <property type="match status" value="1"/>
</dbReference>
<evidence type="ECO:0000256" key="4">
    <source>
        <dbReference type="PROSITE-ProRule" id="PRU00335"/>
    </source>
</evidence>
<dbReference type="Proteomes" id="UP000627573">
    <property type="component" value="Unassembled WGS sequence"/>
</dbReference>
<organism evidence="8 9">
    <name type="scientific">Rhodococcus erythropolis</name>
    <name type="common">Arthrobacter picolinophilus</name>
    <dbReference type="NCBI Taxonomy" id="1833"/>
    <lineage>
        <taxon>Bacteria</taxon>
        <taxon>Bacillati</taxon>
        <taxon>Actinomycetota</taxon>
        <taxon>Actinomycetes</taxon>
        <taxon>Mycobacteriales</taxon>
        <taxon>Nocardiaceae</taxon>
        <taxon>Rhodococcus</taxon>
        <taxon>Rhodococcus erythropolis group</taxon>
    </lineage>
</organism>
<dbReference type="GO" id="GO:0003700">
    <property type="term" value="F:DNA-binding transcription factor activity"/>
    <property type="evidence" value="ECO:0007669"/>
    <property type="project" value="TreeGrafter"/>
</dbReference>
<dbReference type="PRINTS" id="PR00455">
    <property type="entry name" value="HTHTETR"/>
</dbReference>
<feature type="domain" description="HTH tetR-type" evidence="7">
    <location>
        <begin position="100"/>
        <end position="160"/>
    </location>
</feature>
<dbReference type="InterPro" id="IPR001387">
    <property type="entry name" value="Cro/C1-type_HTH"/>
</dbReference>
<evidence type="ECO:0000313" key="9">
    <source>
        <dbReference type="Proteomes" id="UP000627573"/>
    </source>
</evidence>
<dbReference type="RefSeq" id="WP_019749708.1">
    <property type="nucleotide sequence ID" value="NZ_CP176579.1"/>
</dbReference>
<feature type="region of interest" description="Disordered" evidence="5">
    <location>
        <begin position="65"/>
        <end position="94"/>
    </location>
</feature>
<dbReference type="InterPro" id="IPR050109">
    <property type="entry name" value="HTH-type_TetR-like_transc_reg"/>
</dbReference>
<evidence type="ECO:0000256" key="3">
    <source>
        <dbReference type="ARBA" id="ARBA00023163"/>
    </source>
</evidence>
<dbReference type="Pfam" id="PF13560">
    <property type="entry name" value="HTH_31"/>
    <property type="match status" value="1"/>
</dbReference>
<dbReference type="PROSITE" id="PS50943">
    <property type="entry name" value="HTH_CROC1"/>
    <property type="match status" value="1"/>
</dbReference>
<dbReference type="SUPFAM" id="SSF47413">
    <property type="entry name" value="lambda repressor-like DNA-binding domains"/>
    <property type="match status" value="1"/>
</dbReference>
<comment type="caution">
    <text evidence="8">The sequence shown here is derived from an EMBL/GenBank/DDBJ whole genome shotgun (WGS) entry which is preliminary data.</text>
</comment>
<reference evidence="8 9" key="1">
    <citation type="submission" date="2020-12" db="EMBL/GenBank/DDBJ databases">
        <title>Draft genome sequence of furan degrading bacterial strain FUR100.</title>
        <authorList>
            <person name="Woiski C."/>
        </authorList>
    </citation>
    <scope>NUCLEOTIDE SEQUENCE [LARGE SCALE GENOMIC DNA]</scope>
    <source>
        <strain evidence="8 9">FUR100</strain>
    </source>
</reference>
<keyword evidence="9" id="KW-1185">Reference proteome</keyword>
<dbReference type="InterPro" id="IPR009057">
    <property type="entry name" value="Homeodomain-like_sf"/>
</dbReference>
<gene>
    <name evidence="8" type="ORF">I3517_12865</name>
</gene>
<dbReference type="Gene3D" id="1.10.260.40">
    <property type="entry name" value="lambda repressor-like DNA-binding domains"/>
    <property type="match status" value="1"/>
</dbReference>
<dbReference type="AlphaFoldDB" id="A0A8I0ZZV3"/>
<dbReference type="CDD" id="cd00093">
    <property type="entry name" value="HTH_XRE"/>
    <property type="match status" value="1"/>
</dbReference>
<protein>
    <submittedName>
        <fullName evidence="8">TetR family transcriptional regulator</fullName>
    </submittedName>
</protein>
<dbReference type="PANTHER" id="PTHR30055">
    <property type="entry name" value="HTH-TYPE TRANSCRIPTIONAL REGULATOR RUTR"/>
    <property type="match status" value="1"/>
</dbReference>
<keyword evidence="3" id="KW-0804">Transcription</keyword>
<dbReference type="SMART" id="SM00530">
    <property type="entry name" value="HTH_XRE"/>
    <property type="match status" value="1"/>
</dbReference>
<dbReference type="Pfam" id="PF00440">
    <property type="entry name" value="TetR_N"/>
    <property type="match status" value="1"/>
</dbReference>
<keyword evidence="1" id="KW-0805">Transcription regulation</keyword>
<dbReference type="EMBL" id="JAECSB010000037">
    <property type="protein sequence ID" value="MBH5143510.1"/>
    <property type="molecule type" value="Genomic_DNA"/>
</dbReference>
<evidence type="ECO:0000256" key="1">
    <source>
        <dbReference type="ARBA" id="ARBA00023015"/>
    </source>
</evidence>
<sequence length="293" mass="31494">MPEQVESTHSGVTVRGVRADAGLTLRQLAAAIGVSTGTMSAIENGKVGLTVDRLRHIAEALGVPPSHLLRSPRTEPSREAAENSPAPSHPSDSEWRVFEELDLGPVLTSAAEVFRDTGYHGATMRLIAAGADISVAGIYHHYPSKKHLLLELISRAYEDLRWRLEAAAEGSDAAEGFANMVEAVVLFREMRGSLAFVMVTEASRAVNSAGAAPGTDHSMQEIFERVAYRAVQARKFRLTEPTLAISAILTMCLAPTTWRGAVAGTTPLGLARAYADLALSMMQYCPDQHVQCS</sequence>
<keyword evidence="2 4" id="KW-0238">DNA-binding</keyword>
<evidence type="ECO:0000259" key="6">
    <source>
        <dbReference type="PROSITE" id="PS50943"/>
    </source>
</evidence>
<dbReference type="PANTHER" id="PTHR30055:SF234">
    <property type="entry name" value="HTH-TYPE TRANSCRIPTIONAL REGULATOR BETI"/>
    <property type="match status" value="1"/>
</dbReference>
<name>A0A8I0ZZV3_RHOER</name>
<dbReference type="GO" id="GO:0000976">
    <property type="term" value="F:transcription cis-regulatory region binding"/>
    <property type="evidence" value="ECO:0007669"/>
    <property type="project" value="TreeGrafter"/>
</dbReference>
<evidence type="ECO:0000256" key="5">
    <source>
        <dbReference type="SAM" id="MobiDB-lite"/>
    </source>
</evidence>
<evidence type="ECO:0000256" key="2">
    <source>
        <dbReference type="ARBA" id="ARBA00023125"/>
    </source>
</evidence>
<dbReference type="PROSITE" id="PS50977">
    <property type="entry name" value="HTH_TETR_2"/>
    <property type="match status" value="1"/>
</dbReference>
<evidence type="ECO:0000259" key="7">
    <source>
        <dbReference type="PROSITE" id="PS50977"/>
    </source>
</evidence>
<dbReference type="Gene3D" id="1.10.357.10">
    <property type="entry name" value="Tetracycline Repressor, domain 2"/>
    <property type="match status" value="1"/>
</dbReference>
<proteinExistence type="predicted"/>
<dbReference type="InterPro" id="IPR001647">
    <property type="entry name" value="HTH_TetR"/>
</dbReference>
<dbReference type="InterPro" id="IPR010982">
    <property type="entry name" value="Lambda_DNA-bd_dom_sf"/>
</dbReference>
<evidence type="ECO:0000313" key="8">
    <source>
        <dbReference type="EMBL" id="MBH5143510.1"/>
    </source>
</evidence>
<feature type="DNA-binding region" description="H-T-H motif" evidence="4">
    <location>
        <begin position="123"/>
        <end position="142"/>
    </location>
</feature>
<accession>A0A8I0ZZV3</accession>
<feature type="compositionally biased region" description="Basic and acidic residues" evidence="5">
    <location>
        <begin position="72"/>
        <end position="81"/>
    </location>
</feature>